<dbReference type="SMART" id="SM00256">
    <property type="entry name" value="FBOX"/>
    <property type="match status" value="1"/>
</dbReference>
<dbReference type="SUPFAM" id="SSF81383">
    <property type="entry name" value="F-box domain"/>
    <property type="match status" value="1"/>
</dbReference>
<organism evidence="3 4">
    <name type="scientific">Centaurea solstitialis</name>
    <name type="common">yellow star-thistle</name>
    <dbReference type="NCBI Taxonomy" id="347529"/>
    <lineage>
        <taxon>Eukaryota</taxon>
        <taxon>Viridiplantae</taxon>
        <taxon>Streptophyta</taxon>
        <taxon>Embryophyta</taxon>
        <taxon>Tracheophyta</taxon>
        <taxon>Spermatophyta</taxon>
        <taxon>Magnoliopsida</taxon>
        <taxon>eudicotyledons</taxon>
        <taxon>Gunneridae</taxon>
        <taxon>Pentapetalae</taxon>
        <taxon>asterids</taxon>
        <taxon>campanulids</taxon>
        <taxon>Asterales</taxon>
        <taxon>Asteraceae</taxon>
        <taxon>Carduoideae</taxon>
        <taxon>Cardueae</taxon>
        <taxon>Centaureinae</taxon>
        <taxon>Centaurea</taxon>
    </lineage>
</organism>
<dbReference type="Pfam" id="PF00646">
    <property type="entry name" value="F-box"/>
    <property type="match status" value="1"/>
</dbReference>
<feature type="region of interest" description="Disordered" evidence="1">
    <location>
        <begin position="39"/>
        <end position="62"/>
    </location>
</feature>
<dbReference type="CDD" id="cd22157">
    <property type="entry name" value="F-box_AtFBW1-like"/>
    <property type="match status" value="1"/>
</dbReference>
<keyword evidence="4" id="KW-1185">Reference proteome</keyword>
<evidence type="ECO:0000313" key="3">
    <source>
        <dbReference type="EMBL" id="KAJ9562309.1"/>
    </source>
</evidence>
<reference evidence="3" key="1">
    <citation type="submission" date="2023-03" db="EMBL/GenBank/DDBJ databases">
        <title>Chromosome-scale reference genome and RAD-based genetic map of yellow starthistle (Centaurea solstitialis) reveal putative structural variation and QTLs associated with invader traits.</title>
        <authorList>
            <person name="Reatini B."/>
            <person name="Cang F.A."/>
            <person name="Jiang Q."/>
            <person name="Mckibben M.T.W."/>
            <person name="Barker M.S."/>
            <person name="Rieseberg L.H."/>
            <person name="Dlugosch K.M."/>
        </authorList>
    </citation>
    <scope>NUCLEOTIDE SEQUENCE</scope>
    <source>
        <strain evidence="3">CAN-66</strain>
        <tissue evidence="3">Leaf</tissue>
    </source>
</reference>
<dbReference type="InterPro" id="IPR017451">
    <property type="entry name" value="F-box-assoc_interact_dom"/>
</dbReference>
<dbReference type="InterPro" id="IPR050796">
    <property type="entry name" value="SCF_F-box_component"/>
</dbReference>
<dbReference type="AlphaFoldDB" id="A0AA38WSL3"/>
<feature type="domain" description="F-box" evidence="2">
    <location>
        <begin position="278"/>
        <end position="324"/>
    </location>
</feature>
<dbReference type="Proteomes" id="UP001172457">
    <property type="component" value="Chromosome 2"/>
</dbReference>
<gene>
    <name evidence="3" type="ORF">OSB04_007469</name>
</gene>
<evidence type="ECO:0000259" key="2">
    <source>
        <dbReference type="PROSITE" id="PS50181"/>
    </source>
</evidence>
<sequence>MALKEQSITHPQERREKLNALQQTLLKWTSSSVYNKVYKSSARRKKHGEPYEDDSNHEDNGSSFLEQKRISNLIKLSTSLLKFITDSRTVGRANEHQETCLSFTRQYVEFVVLNLRQHSHGQLEFSKENLKETFLCLKSSFTYAAKLLNLDLTSSSEASPPLIEDHNLANNLFDFVISVEEYLGSRYGVHTSYCFCTRHRRVGQFEAGGLPALASWGMRPLKPGGLQPWRVGHTAKPAAFTMEVLSEVLHGVLVDWLSAIRLIYGFWFDYSSDQIHDSMENTIIPDDVLCNILSQLSAKPLMRFRCVSKHWNSVITDPYFIKSISHRRILIPSGLTGLYAFNPKYQKIVKLTYPFENQIHKCNVIGTLNGILLLVLEKYFYGLRRIFILYNPLTRATEKLPDLPHPCCHWDVMRCAYGFCHGNIITIKYPCDCHFSSRDKYCNIFSLKNSSWTVQKTTFTCYDFVHRVGIFLNGFLHWVAFGYDDLDNLLEIVVLDVTEMVAMRMDAPRLTIDCYNAHTSVLGTLHGCLCMSFMWRNGFDVWVKEHSEWSKQYSFVLPFYRYGCPNRLDVTILEDGRILVKDEVSNQIILCHLFEHYYEIFKCANEIRVTSRMEYDEYRYTHLVGKPFEYVESLAMFGKNKLAYIE</sequence>
<dbReference type="Pfam" id="PF07734">
    <property type="entry name" value="FBA_1"/>
    <property type="match status" value="1"/>
</dbReference>
<dbReference type="PANTHER" id="PTHR31672">
    <property type="entry name" value="BNACNNG10540D PROTEIN"/>
    <property type="match status" value="1"/>
</dbReference>
<comment type="caution">
    <text evidence="3">The sequence shown here is derived from an EMBL/GenBank/DDBJ whole genome shotgun (WGS) entry which is preliminary data.</text>
</comment>
<dbReference type="Gene3D" id="1.20.1280.50">
    <property type="match status" value="1"/>
</dbReference>
<dbReference type="InterPro" id="IPR001810">
    <property type="entry name" value="F-box_dom"/>
</dbReference>
<name>A0AA38WSL3_9ASTR</name>
<dbReference type="InterPro" id="IPR006527">
    <property type="entry name" value="F-box-assoc_dom_typ1"/>
</dbReference>
<dbReference type="NCBIfam" id="TIGR01640">
    <property type="entry name" value="F_box_assoc_1"/>
    <property type="match status" value="1"/>
</dbReference>
<dbReference type="PROSITE" id="PS50181">
    <property type="entry name" value="FBOX"/>
    <property type="match status" value="1"/>
</dbReference>
<evidence type="ECO:0000256" key="1">
    <source>
        <dbReference type="SAM" id="MobiDB-lite"/>
    </source>
</evidence>
<feature type="non-terminal residue" evidence="3">
    <location>
        <position position="646"/>
    </location>
</feature>
<accession>A0AA38WSL3</accession>
<dbReference type="EMBL" id="JARYMX010000002">
    <property type="protein sequence ID" value="KAJ9562309.1"/>
    <property type="molecule type" value="Genomic_DNA"/>
</dbReference>
<evidence type="ECO:0000313" key="4">
    <source>
        <dbReference type="Proteomes" id="UP001172457"/>
    </source>
</evidence>
<protein>
    <recommendedName>
        <fullName evidence="2">F-box domain-containing protein</fullName>
    </recommendedName>
</protein>
<proteinExistence type="predicted"/>
<dbReference type="InterPro" id="IPR036047">
    <property type="entry name" value="F-box-like_dom_sf"/>
</dbReference>
<dbReference type="PANTHER" id="PTHR31672:SF13">
    <property type="entry name" value="F-BOX PROTEIN CPR30-LIKE"/>
    <property type="match status" value="1"/>
</dbReference>